<reference evidence="2" key="1">
    <citation type="journal article" date="2015" name="MBio">
        <title>Genome-Resolved Metagenomic Analysis Reveals Roles for Candidate Phyla and Other Microbial Community Members in Biogeochemical Transformations in Oil Reservoirs.</title>
        <authorList>
            <person name="Hu P."/>
            <person name="Tom L."/>
            <person name="Singh A."/>
            <person name="Thomas B.C."/>
            <person name="Baker B.J."/>
            <person name="Piceno Y.M."/>
            <person name="Andersen G.L."/>
            <person name="Banfield J.F."/>
        </authorList>
    </citation>
    <scope>NUCLEOTIDE SEQUENCE [LARGE SCALE GENOMIC DNA]</scope>
</reference>
<sequence length="186" mass="22287">MRRKGQENKQFYELFQGCILTAFWNGIEPDFDHYLFYPEDESYDFLVIKYPRGYKPDFKPLPNKEISKKADVFKIELAELIKPEDLEKIITDKSKYTKRILLISIAFNGQIDFQEMFNKSSEANKSNFETIWIMGQVNHPEDKNRLCYFIAELVKYKNVFPLFEILIDWDKIQNEVNKVFKITLNR</sequence>
<protein>
    <submittedName>
        <fullName evidence="1">Uncharacterized protein</fullName>
    </submittedName>
</protein>
<comment type="caution">
    <text evidence="1">The sequence shown here is derived from an EMBL/GenBank/DDBJ whole genome shotgun (WGS) entry which is preliminary data.</text>
</comment>
<name>A0A101I0G4_UNCT6</name>
<organism evidence="1 2">
    <name type="scientific">candidate division TA06 bacterium 34_109</name>
    <dbReference type="NCBI Taxonomy" id="1635277"/>
    <lineage>
        <taxon>Bacteria</taxon>
        <taxon>Bacteria division TA06</taxon>
    </lineage>
</organism>
<dbReference type="Proteomes" id="UP000053467">
    <property type="component" value="Unassembled WGS sequence"/>
</dbReference>
<gene>
    <name evidence="1" type="ORF">XE03_1479</name>
</gene>
<proteinExistence type="predicted"/>
<dbReference type="EMBL" id="LGGX01000018">
    <property type="protein sequence ID" value="KUK86463.1"/>
    <property type="molecule type" value="Genomic_DNA"/>
</dbReference>
<evidence type="ECO:0000313" key="1">
    <source>
        <dbReference type="EMBL" id="KUK86463.1"/>
    </source>
</evidence>
<accession>A0A101I0G4</accession>
<dbReference type="AlphaFoldDB" id="A0A101I0G4"/>
<evidence type="ECO:0000313" key="2">
    <source>
        <dbReference type="Proteomes" id="UP000053467"/>
    </source>
</evidence>